<dbReference type="GO" id="GO:0000272">
    <property type="term" value="P:polysaccharide catabolic process"/>
    <property type="evidence" value="ECO:0007669"/>
    <property type="project" value="UniProtKB-KW"/>
</dbReference>
<keyword evidence="5" id="KW-1185">Reference proteome</keyword>
<accession>A0A9W8NZC4</accession>
<protein>
    <recommendedName>
        <fullName evidence="3">Rhamnogalacturonan lyase domain-containing protein</fullName>
    </recommendedName>
</protein>
<dbReference type="Pfam" id="PF14686">
    <property type="entry name" value="fn3_3"/>
    <property type="match status" value="1"/>
</dbReference>
<dbReference type="CDD" id="cd10316">
    <property type="entry name" value="RGL4_M"/>
    <property type="match status" value="1"/>
</dbReference>
<organism evidence="4 5">
    <name type="scientific">Lentinula detonsa</name>
    <dbReference type="NCBI Taxonomy" id="2804962"/>
    <lineage>
        <taxon>Eukaryota</taxon>
        <taxon>Fungi</taxon>
        <taxon>Dikarya</taxon>
        <taxon>Basidiomycota</taxon>
        <taxon>Agaricomycotina</taxon>
        <taxon>Agaricomycetes</taxon>
        <taxon>Agaricomycetidae</taxon>
        <taxon>Agaricales</taxon>
        <taxon>Marasmiineae</taxon>
        <taxon>Omphalotaceae</taxon>
        <taxon>Lentinula</taxon>
    </lineage>
</organism>
<dbReference type="SUPFAM" id="SSF49452">
    <property type="entry name" value="Starch-binding domain-like"/>
    <property type="match status" value="1"/>
</dbReference>
<feature type="non-terminal residue" evidence="4">
    <location>
        <position position="106"/>
    </location>
</feature>
<proteinExistence type="predicted"/>
<keyword evidence="2" id="KW-0624">Polysaccharide degradation</keyword>
<evidence type="ECO:0000256" key="2">
    <source>
        <dbReference type="ARBA" id="ARBA00023326"/>
    </source>
</evidence>
<keyword evidence="1" id="KW-0119">Carbohydrate metabolism</keyword>
<evidence type="ECO:0000259" key="3">
    <source>
        <dbReference type="Pfam" id="PF14686"/>
    </source>
</evidence>
<feature type="non-terminal residue" evidence="4">
    <location>
        <position position="1"/>
    </location>
</feature>
<name>A0A9W8NZC4_9AGAR</name>
<dbReference type="InterPro" id="IPR013784">
    <property type="entry name" value="Carb-bd-like_fold"/>
</dbReference>
<evidence type="ECO:0000313" key="5">
    <source>
        <dbReference type="Proteomes" id="UP001142393"/>
    </source>
</evidence>
<dbReference type="InterPro" id="IPR029413">
    <property type="entry name" value="RG-lyase_II"/>
</dbReference>
<feature type="domain" description="Rhamnogalacturonan lyase" evidence="3">
    <location>
        <begin position="47"/>
        <end position="106"/>
    </location>
</feature>
<dbReference type="Gene3D" id="2.60.40.1120">
    <property type="entry name" value="Carboxypeptidase-like, regulatory domain"/>
    <property type="match status" value="1"/>
</dbReference>
<dbReference type="AlphaFoldDB" id="A0A9W8NZC4"/>
<gene>
    <name evidence="4" type="ORF">DFH05DRAFT_1364190</name>
</gene>
<dbReference type="EMBL" id="JANVFU010000007">
    <property type="protein sequence ID" value="KAJ3743918.1"/>
    <property type="molecule type" value="Genomic_DNA"/>
</dbReference>
<evidence type="ECO:0000256" key="1">
    <source>
        <dbReference type="ARBA" id="ARBA00023277"/>
    </source>
</evidence>
<comment type="caution">
    <text evidence="4">The sequence shown here is derived from an EMBL/GenBank/DDBJ whole genome shotgun (WGS) entry which is preliminary data.</text>
</comment>
<dbReference type="Proteomes" id="UP001142393">
    <property type="component" value="Unassembled WGS sequence"/>
</dbReference>
<evidence type="ECO:0000313" key="4">
    <source>
        <dbReference type="EMBL" id="KAJ3743918.1"/>
    </source>
</evidence>
<dbReference type="GO" id="GO:0030246">
    <property type="term" value="F:carbohydrate binding"/>
    <property type="evidence" value="ECO:0007669"/>
    <property type="project" value="InterPro"/>
</dbReference>
<sequence>LQELLADAEQFTDPSWNAEFYDEIVSYVRGYAPSSVRGTFQAVVAVPKGALNPVAVLIANGVEFQNSAANFSAYQYWVSIQDDGSVSIPRVKEGWYRLTVIATGII</sequence>
<reference evidence="4 5" key="1">
    <citation type="journal article" date="2023" name="Proc. Natl. Acad. Sci. U.S.A.">
        <title>A global phylogenomic analysis of the shiitake genus Lentinula.</title>
        <authorList>
            <person name="Sierra-Patev S."/>
            <person name="Min B."/>
            <person name="Naranjo-Ortiz M."/>
            <person name="Looney B."/>
            <person name="Konkel Z."/>
            <person name="Slot J.C."/>
            <person name="Sakamoto Y."/>
            <person name="Steenwyk J.L."/>
            <person name="Rokas A."/>
            <person name="Carro J."/>
            <person name="Camarero S."/>
            <person name="Ferreira P."/>
            <person name="Molpeceres G."/>
            <person name="Ruiz-Duenas F.J."/>
            <person name="Serrano A."/>
            <person name="Henrissat B."/>
            <person name="Drula E."/>
            <person name="Hughes K.W."/>
            <person name="Mata J.L."/>
            <person name="Ishikawa N.K."/>
            <person name="Vargas-Isla R."/>
            <person name="Ushijima S."/>
            <person name="Smith C.A."/>
            <person name="Donoghue J."/>
            <person name="Ahrendt S."/>
            <person name="Andreopoulos W."/>
            <person name="He G."/>
            <person name="LaButti K."/>
            <person name="Lipzen A."/>
            <person name="Ng V."/>
            <person name="Riley R."/>
            <person name="Sandor L."/>
            <person name="Barry K."/>
            <person name="Martinez A.T."/>
            <person name="Xiao Y."/>
            <person name="Gibbons J.G."/>
            <person name="Terashima K."/>
            <person name="Grigoriev I.V."/>
            <person name="Hibbett D."/>
        </authorList>
    </citation>
    <scope>NUCLEOTIDE SEQUENCE [LARGE SCALE GENOMIC DNA]</scope>
    <source>
        <strain evidence="4 5">TFB7810</strain>
    </source>
</reference>